<proteinExistence type="predicted"/>
<accession>A0ABY6DPN5</accession>
<evidence type="ECO:0000313" key="2">
    <source>
        <dbReference type="Proteomes" id="UP001061302"/>
    </source>
</evidence>
<dbReference type="EMBL" id="CP106753">
    <property type="protein sequence ID" value="UXY13873.1"/>
    <property type="molecule type" value="Genomic_DNA"/>
</dbReference>
<dbReference type="RefSeq" id="WP_263123155.1">
    <property type="nucleotide sequence ID" value="NZ_CP106753.1"/>
</dbReference>
<keyword evidence="2" id="KW-1185">Reference proteome</keyword>
<protein>
    <recommendedName>
        <fullName evidence="3">Phage tail protein</fullName>
    </recommendedName>
</protein>
<evidence type="ECO:0000313" key="1">
    <source>
        <dbReference type="EMBL" id="UXY13873.1"/>
    </source>
</evidence>
<gene>
    <name evidence="1" type="ORF">N8I74_11120</name>
</gene>
<organism evidence="1 2">
    <name type="scientific">Chitiniphilus purpureus</name>
    <dbReference type="NCBI Taxonomy" id="2981137"/>
    <lineage>
        <taxon>Bacteria</taxon>
        <taxon>Pseudomonadati</taxon>
        <taxon>Pseudomonadota</taxon>
        <taxon>Betaproteobacteria</taxon>
        <taxon>Neisseriales</taxon>
        <taxon>Chitinibacteraceae</taxon>
        <taxon>Chitiniphilus</taxon>
    </lineage>
</organism>
<evidence type="ECO:0008006" key="3">
    <source>
        <dbReference type="Google" id="ProtNLM"/>
    </source>
</evidence>
<name>A0ABY6DPN5_9NEIS</name>
<sequence length="601" mass="62424">MANASWYRAGTVSVTAGSVNVVGVDTLWASYIRPGDMYTLDGTRWAEVDAVVDNTHLQLKQPWSGTTQSGASYAIVRNFDATDLGQFVADLQALMGKFHDRWDAMLSLLTGSATTMPLIGVDDTPINVTTWAGILAYLQGRTVLTTLTGTRVLTVIDLQARILELTGSLTGNVIYRLPANTIGSWVIRDRTNRNGFSVTVDINGAGGYAVATGVQMVIAAAADGVMGMTQGTAASRDMQASVTDTTAGRLLTVGAFGWGGTWTPPTYDSFGDANLIPATGLWYSTNAATLNRPSAAAGPVFHIHGAAGFDLYGRDDNLIYRGYTGTTYQPWRTVWHSGNTPKQAHAMDATAGAVMLVGAGGWLGQAAPRATTDMDGLLTGAIRVRDNGTPNAPDTGQGIVLTLPWDNNSAAIQTDFAVGGGERAKFRRRQNGVWGAWCELWHSGAAINTAQAINATALGGANSSAHSFSATGRNQLTVHLGGPSMSGAGVNEFGAAVRFNGSGVAWGDLIYCPTASLADGGQFRFTTAGGAVSTTPSASVGVGSLYSAGPVRPGEFTLATLPSAAANNGGYITVTNATGGPKLCRSNGTVWQIANTSTTVS</sequence>
<dbReference type="Proteomes" id="UP001061302">
    <property type="component" value="Chromosome"/>
</dbReference>
<reference evidence="1" key="1">
    <citation type="submission" date="2022-10" db="EMBL/GenBank/DDBJ databases">
        <title>Chitiniphilus purpureus sp. nov., a novel chitin-degrading bacterium isolated from crawfish pond sediment.</title>
        <authorList>
            <person name="Li K."/>
        </authorList>
    </citation>
    <scope>NUCLEOTIDE SEQUENCE</scope>
    <source>
        <strain evidence="1">CD1</strain>
    </source>
</reference>